<dbReference type="InterPro" id="IPR011008">
    <property type="entry name" value="Dimeric_a/b-barrel"/>
</dbReference>
<sequence length="118" mass="12961">MQPIPSTIEGALPLVAISTVEIRALGQATTALQDRLGHLLEALQTGSGCTAYSLARSTSCPRAWILTGYWSALAPMRAHFELPCLKELFALTRERLADRLRFATFELSLPPPEERPGR</sequence>
<dbReference type="RefSeq" id="WP_054061233.1">
    <property type="nucleotide sequence ID" value="NZ_JSYZ01000007.1"/>
</dbReference>
<proteinExistence type="predicted"/>
<protein>
    <recommendedName>
        <fullName evidence="1">ABM domain-containing protein</fullName>
    </recommendedName>
</protein>
<dbReference type="Pfam" id="PF03992">
    <property type="entry name" value="ABM"/>
    <property type="match status" value="1"/>
</dbReference>
<dbReference type="PATRIC" id="fig|50340.43.peg.5483"/>
<evidence type="ECO:0000313" key="2">
    <source>
        <dbReference type="EMBL" id="KPA91235.1"/>
    </source>
</evidence>
<dbReference type="OrthoDB" id="6039968at2"/>
<accession>A0A0N0E4F9</accession>
<dbReference type="SUPFAM" id="SSF54909">
    <property type="entry name" value="Dimeric alpha+beta barrel"/>
    <property type="match status" value="1"/>
</dbReference>
<dbReference type="InterPro" id="IPR007138">
    <property type="entry name" value="ABM_dom"/>
</dbReference>
<reference evidence="2 3" key="1">
    <citation type="journal article" date="2015" name="PLoS ONE">
        <title>Rice-Infecting Pseudomonas Genomes Are Highly Accessorized and Harbor Multiple Putative Virulence Mechanisms to Cause Sheath Brown Rot.</title>
        <authorList>
            <person name="Quibod I.L."/>
            <person name="Grande G."/>
            <person name="Oreiro E.G."/>
            <person name="Borja F.N."/>
            <person name="Dossa G.S."/>
            <person name="Mauleon R."/>
            <person name="Cruz C.V."/>
            <person name="Oliva R."/>
        </authorList>
    </citation>
    <scope>NUCLEOTIDE SEQUENCE [LARGE SCALE GENOMIC DNA]</scope>
    <source>
        <strain evidence="2 3">IRRI 6609</strain>
    </source>
</reference>
<dbReference type="EMBL" id="JSYZ01000007">
    <property type="protein sequence ID" value="KPA91235.1"/>
    <property type="molecule type" value="Genomic_DNA"/>
</dbReference>
<dbReference type="Proteomes" id="UP000037931">
    <property type="component" value="Unassembled WGS sequence"/>
</dbReference>
<gene>
    <name evidence="2" type="ORF">PF66_02116</name>
</gene>
<organism evidence="2 3">
    <name type="scientific">Pseudomonas asplenii</name>
    <dbReference type="NCBI Taxonomy" id="53407"/>
    <lineage>
        <taxon>Bacteria</taxon>
        <taxon>Pseudomonadati</taxon>
        <taxon>Pseudomonadota</taxon>
        <taxon>Gammaproteobacteria</taxon>
        <taxon>Pseudomonadales</taxon>
        <taxon>Pseudomonadaceae</taxon>
        <taxon>Pseudomonas</taxon>
    </lineage>
</organism>
<dbReference type="STRING" id="50340.PF66_02116"/>
<feature type="domain" description="ABM" evidence="1">
    <location>
        <begin position="14"/>
        <end position="105"/>
    </location>
</feature>
<dbReference type="Gene3D" id="3.30.70.100">
    <property type="match status" value="1"/>
</dbReference>
<dbReference type="PROSITE" id="PS51725">
    <property type="entry name" value="ABM"/>
    <property type="match status" value="1"/>
</dbReference>
<evidence type="ECO:0000259" key="1">
    <source>
        <dbReference type="PROSITE" id="PS51725"/>
    </source>
</evidence>
<comment type="caution">
    <text evidence="2">The sequence shown here is derived from an EMBL/GenBank/DDBJ whole genome shotgun (WGS) entry which is preliminary data.</text>
</comment>
<evidence type="ECO:0000313" key="3">
    <source>
        <dbReference type="Proteomes" id="UP000037931"/>
    </source>
</evidence>
<name>A0A0N0E4F9_9PSED</name>
<keyword evidence="3" id="KW-1185">Reference proteome</keyword>
<dbReference type="AlphaFoldDB" id="A0A0N0E4F9"/>